<evidence type="ECO:0000313" key="5">
    <source>
        <dbReference type="Proteomes" id="UP000541109"/>
    </source>
</evidence>
<evidence type="ECO:0000313" key="4">
    <source>
        <dbReference type="EMBL" id="MBA5776783.1"/>
    </source>
</evidence>
<dbReference type="AlphaFoldDB" id="A0A839AB19"/>
<reference evidence="4 5" key="1">
    <citation type="submission" date="2020-07" db="EMBL/GenBank/DDBJ databases">
        <title>Stappia sp., F7233, whole genome shotgun sequencing project.</title>
        <authorList>
            <person name="Jiang S."/>
            <person name="Liu Z.W."/>
            <person name="Du Z.J."/>
        </authorList>
    </citation>
    <scope>NUCLEOTIDE SEQUENCE [LARGE SCALE GENOMIC DNA]</scope>
    <source>
        <strain evidence="4 5">F7233</strain>
    </source>
</reference>
<dbReference type="Proteomes" id="UP000541109">
    <property type="component" value="Unassembled WGS sequence"/>
</dbReference>
<feature type="domain" description="Enoyl reductase (ER)" evidence="3">
    <location>
        <begin position="11"/>
        <end position="323"/>
    </location>
</feature>
<dbReference type="InterPro" id="IPR036291">
    <property type="entry name" value="NAD(P)-bd_dom_sf"/>
</dbReference>
<dbReference type="EMBL" id="JACFXV010000043">
    <property type="protein sequence ID" value="MBA5776783.1"/>
    <property type="molecule type" value="Genomic_DNA"/>
</dbReference>
<proteinExistence type="predicted"/>
<dbReference type="SUPFAM" id="SSF51735">
    <property type="entry name" value="NAD(P)-binding Rossmann-fold domains"/>
    <property type="match status" value="1"/>
</dbReference>
<dbReference type="InterPro" id="IPR011032">
    <property type="entry name" value="GroES-like_sf"/>
</dbReference>
<dbReference type="InterPro" id="IPR020843">
    <property type="entry name" value="ER"/>
</dbReference>
<dbReference type="Pfam" id="PF08240">
    <property type="entry name" value="ADH_N"/>
    <property type="match status" value="1"/>
</dbReference>
<dbReference type="Gene3D" id="3.90.180.10">
    <property type="entry name" value="Medium-chain alcohol dehydrogenases, catalytic domain"/>
    <property type="match status" value="1"/>
</dbReference>
<organism evidence="4 5">
    <name type="scientific">Stappia albiluteola</name>
    <dbReference type="NCBI Taxonomy" id="2758565"/>
    <lineage>
        <taxon>Bacteria</taxon>
        <taxon>Pseudomonadati</taxon>
        <taxon>Pseudomonadota</taxon>
        <taxon>Alphaproteobacteria</taxon>
        <taxon>Hyphomicrobiales</taxon>
        <taxon>Stappiaceae</taxon>
        <taxon>Stappia</taxon>
    </lineage>
</organism>
<dbReference type="NCBIfam" id="NF008024">
    <property type="entry name" value="PRK10754.1"/>
    <property type="match status" value="1"/>
</dbReference>
<dbReference type="SMART" id="SM00829">
    <property type="entry name" value="PKS_ER"/>
    <property type="match status" value="1"/>
</dbReference>
<dbReference type="SUPFAM" id="SSF50129">
    <property type="entry name" value="GroES-like"/>
    <property type="match status" value="1"/>
</dbReference>
<comment type="caution">
    <text evidence="4">The sequence shown here is derived from an EMBL/GenBank/DDBJ whole genome shotgun (WGS) entry which is preliminary data.</text>
</comment>
<keyword evidence="2" id="KW-0560">Oxidoreductase</keyword>
<protein>
    <submittedName>
        <fullName evidence="4">Quinone oxidoreductase</fullName>
    </submittedName>
</protein>
<accession>A0A839AB19</accession>
<keyword evidence="1" id="KW-0521">NADP</keyword>
<dbReference type="InterPro" id="IPR013154">
    <property type="entry name" value="ADH-like_N"/>
</dbReference>
<evidence type="ECO:0000256" key="2">
    <source>
        <dbReference type="ARBA" id="ARBA00023002"/>
    </source>
</evidence>
<dbReference type="GO" id="GO:0005829">
    <property type="term" value="C:cytosol"/>
    <property type="evidence" value="ECO:0007669"/>
    <property type="project" value="TreeGrafter"/>
</dbReference>
<dbReference type="FunFam" id="3.40.50.720:FF:000053">
    <property type="entry name" value="Quinone oxidoreductase 1"/>
    <property type="match status" value="1"/>
</dbReference>
<gene>
    <name evidence="4" type="ORF">H2509_06535</name>
</gene>
<sequence length="325" mass="34701">MVHAIRVHETGAPEMMKWEEVEVGAPAAGEARIRHAAIGLNYIDTYFRSGLYPAPAGLPLIPGNEGAGEVIAVGEGVTNVKVGDRVAYVGPLGSYSEERLIPADRLVKVPDGVDLKTAGSMMLKGMTARYLLRRTYDVKPGTTLLFHAAAGGVGLIAGQWAKKLGATVIGTAGSAEKAELALAHGYDHVINYRTENFVERVKEITGGKLCDVVYDSVGKDTYPGSLDCLKPLGLWVSFGQSSGPITDFQLVALAQRGSLFATRPTLFTYIAARADLEATANDLFDVVASGDVKIRVNQEYALKDAVSAHRDLQDRKTTGTTILIP</sequence>
<dbReference type="GO" id="GO:0070402">
    <property type="term" value="F:NADPH binding"/>
    <property type="evidence" value="ECO:0007669"/>
    <property type="project" value="TreeGrafter"/>
</dbReference>
<dbReference type="GO" id="GO:0035925">
    <property type="term" value="F:mRNA 3'-UTR AU-rich region binding"/>
    <property type="evidence" value="ECO:0007669"/>
    <property type="project" value="TreeGrafter"/>
</dbReference>
<dbReference type="RefSeq" id="WP_182163480.1">
    <property type="nucleotide sequence ID" value="NZ_JACFXV010000043.1"/>
</dbReference>
<dbReference type="GO" id="GO:0003960">
    <property type="term" value="F:quinone reductase (NADPH) activity"/>
    <property type="evidence" value="ECO:0007669"/>
    <property type="project" value="InterPro"/>
</dbReference>
<dbReference type="PANTHER" id="PTHR48106:SF13">
    <property type="entry name" value="QUINONE OXIDOREDUCTASE-RELATED"/>
    <property type="match status" value="1"/>
</dbReference>
<evidence type="ECO:0000256" key="1">
    <source>
        <dbReference type="ARBA" id="ARBA00022857"/>
    </source>
</evidence>
<name>A0A839AB19_9HYPH</name>
<evidence type="ECO:0000259" key="3">
    <source>
        <dbReference type="SMART" id="SM00829"/>
    </source>
</evidence>
<dbReference type="CDD" id="cd05286">
    <property type="entry name" value="QOR2"/>
    <property type="match status" value="1"/>
</dbReference>
<dbReference type="InterPro" id="IPR047618">
    <property type="entry name" value="QOR-like"/>
</dbReference>
<keyword evidence="5" id="KW-1185">Reference proteome</keyword>
<dbReference type="InterPro" id="IPR013149">
    <property type="entry name" value="ADH-like_C"/>
</dbReference>
<dbReference type="Pfam" id="PF00107">
    <property type="entry name" value="ADH_zinc_N"/>
    <property type="match status" value="1"/>
</dbReference>
<dbReference type="Gene3D" id="3.40.50.720">
    <property type="entry name" value="NAD(P)-binding Rossmann-like Domain"/>
    <property type="match status" value="1"/>
</dbReference>
<dbReference type="PANTHER" id="PTHR48106">
    <property type="entry name" value="QUINONE OXIDOREDUCTASE PIG3-RELATED"/>
    <property type="match status" value="1"/>
</dbReference>